<feature type="region of interest" description="Disordered" evidence="1">
    <location>
        <begin position="64"/>
        <end position="84"/>
    </location>
</feature>
<keyword evidence="3" id="KW-1185">Reference proteome</keyword>
<evidence type="ECO:0000256" key="1">
    <source>
        <dbReference type="SAM" id="MobiDB-lite"/>
    </source>
</evidence>
<dbReference type="AlphaFoldDB" id="A0A315VVV6"/>
<sequence>MKKDWQLNEVLEEQAKRRSTLSHPKREAEVTEALTENRQTDRDPIKEVTDQVFKARKLSISERIEHEDSQESINSKQAKLTKTKSVYNQRTLRLGEDRLEPDFKDNLTRGKLKQPKEA</sequence>
<comment type="caution">
    <text evidence="2">The sequence shown here is derived from an EMBL/GenBank/DDBJ whole genome shotgun (WGS) entry which is preliminary data.</text>
</comment>
<feature type="compositionally biased region" description="Basic and acidic residues" evidence="1">
    <location>
        <begin position="38"/>
        <end position="47"/>
    </location>
</feature>
<reference evidence="2 3" key="1">
    <citation type="journal article" date="2018" name="G3 (Bethesda)">
        <title>A High-Quality Reference Genome for the Invasive Mosquitofish Gambusia affinis Using a Chicago Library.</title>
        <authorList>
            <person name="Hoffberg S.L."/>
            <person name="Troendle N.J."/>
            <person name="Glenn T.C."/>
            <person name="Mahmud O."/>
            <person name="Louha S."/>
            <person name="Chalopin D."/>
            <person name="Bennetzen J.L."/>
            <person name="Mauricio R."/>
        </authorList>
    </citation>
    <scope>NUCLEOTIDE SEQUENCE [LARGE SCALE GENOMIC DNA]</scope>
    <source>
        <strain evidence="2">NE01/NJP1002.9</strain>
        <tissue evidence="2">Muscle</tissue>
    </source>
</reference>
<dbReference type="Proteomes" id="UP000250572">
    <property type="component" value="Unassembled WGS sequence"/>
</dbReference>
<evidence type="ECO:0000313" key="2">
    <source>
        <dbReference type="EMBL" id="PWA27678.1"/>
    </source>
</evidence>
<feature type="compositionally biased region" description="Polar residues" evidence="1">
    <location>
        <begin position="71"/>
        <end position="84"/>
    </location>
</feature>
<accession>A0A315VVV6</accession>
<gene>
    <name evidence="2" type="ORF">CCH79_00000281</name>
</gene>
<evidence type="ECO:0000313" key="3">
    <source>
        <dbReference type="Proteomes" id="UP000250572"/>
    </source>
</evidence>
<feature type="region of interest" description="Disordered" evidence="1">
    <location>
        <begin position="1"/>
        <end position="47"/>
    </location>
</feature>
<name>A0A315VVV6_GAMAF</name>
<protein>
    <submittedName>
        <fullName evidence="2">Uncharacterized protein</fullName>
    </submittedName>
</protein>
<dbReference type="EMBL" id="NHOQ01001000">
    <property type="protein sequence ID" value="PWA27678.1"/>
    <property type="molecule type" value="Genomic_DNA"/>
</dbReference>
<proteinExistence type="predicted"/>
<organism evidence="2 3">
    <name type="scientific">Gambusia affinis</name>
    <name type="common">Western mosquitofish</name>
    <name type="synonym">Heterandria affinis</name>
    <dbReference type="NCBI Taxonomy" id="33528"/>
    <lineage>
        <taxon>Eukaryota</taxon>
        <taxon>Metazoa</taxon>
        <taxon>Chordata</taxon>
        <taxon>Craniata</taxon>
        <taxon>Vertebrata</taxon>
        <taxon>Euteleostomi</taxon>
        <taxon>Actinopterygii</taxon>
        <taxon>Neopterygii</taxon>
        <taxon>Teleostei</taxon>
        <taxon>Neoteleostei</taxon>
        <taxon>Acanthomorphata</taxon>
        <taxon>Ovalentaria</taxon>
        <taxon>Atherinomorphae</taxon>
        <taxon>Cyprinodontiformes</taxon>
        <taxon>Poeciliidae</taxon>
        <taxon>Poeciliinae</taxon>
        <taxon>Gambusia</taxon>
    </lineage>
</organism>
<feature type="region of interest" description="Disordered" evidence="1">
    <location>
        <begin position="97"/>
        <end position="118"/>
    </location>
</feature>